<dbReference type="Pfam" id="PF13476">
    <property type="entry name" value="AAA_23"/>
    <property type="match status" value="1"/>
</dbReference>
<proteinExistence type="predicted"/>
<evidence type="ECO:0000313" key="4">
    <source>
        <dbReference type="Proteomes" id="UP000182412"/>
    </source>
</evidence>
<dbReference type="OrthoDB" id="1698838at2"/>
<evidence type="ECO:0000259" key="2">
    <source>
        <dbReference type="Pfam" id="PF13476"/>
    </source>
</evidence>
<dbReference type="GO" id="GO:0006302">
    <property type="term" value="P:double-strand break repair"/>
    <property type="evidence" value="ECO:0007669"/>
    <property type="project" value="InterPro"/>
</dbReference>
<accession>A0A1H0MYK2</accession>
<dbReference type="Gene3D" id="1.10.287.1490">
    <property type="match status" value="1"/>
</dbReference>
<name>A0A1H0MYK2_SELRU</name>
<keyword evidence="1" id="KW-0175">Coiled coil</keyword>
<sequence>MKLSRVFIEHFKGLDKMDVAPEGKDVTVRGKNGSGKTTIADAYAWCMTGKGFDGKTIDTQIKKRAEDGSTPNDGGVEHAVEVVLENEGRLITLRREFKEKWEKHRGTADREFKGHTTVYSIDGVPMQKKEFERRVSDLVKGDTFQILSMPLHFCTNVKWQDRRKVLMMMCGDTPDKKIIDDNPSLEPLRKELENKTIADYRKVLQSKMKKNNEEAKSIPARIDELTGMMAETSGNKDVLETELKSLEKQKADKEKELVGIKNGGEIAENKKRIAELEAKMTKFVAEFEADYSRKAGEAERVVAGCRAKIERLGETIERNQTEIERSKAAAETADKLAAGLREEWGKVQKEAFPDNIKDTCPCCGQKLPTERVEELRQKELDKFNLDKAAKLKAINEKGKRIMADKAKDLDKVSVLEAANTEAQARIDELSKSLEDSEKMLAGLDKPEATKQPDYLTMKEEVQFTENIIKSLQAGGEQEARAAEIEITNLGAEISARQEKLAAFKQNEAMEARIEELKDREKTLGKMYSDLEKQLFLTEEFLRAKVKATEDNINSHFKYVKFKMFEQKINGALEECCEPIIDGVPFNDGLNKGNRMKAALDIVNALSKYYGVSLPVFIDDCESYTSLPDVDAQVIKLIADGAHDELSVEIDD</sequence>
<evidence type="ECO:0000256" key="1">
    <source>
        <dbReference type="SAM" id="Coils"/>
    </source>
</evidence>
<dbReference type="InterPro" id="IPR038729">
    <property type="entry name" value="Rad50/SbcC_AAA"/>
</dbReference>
<dbReference type="AlphaFoldDB" id="A0A1H0MYK2"/>
<evidence type="ECO:0000313" key="3">
    <source>
        <dbReference type="EMBL" id="SDO85493.1"/>
    </source>
</evidence>
<dbReference type="GO" id="GO:0016887">
    <property type="term" value="F:ATP hydrolysis activity"/>
    <property type="evidence" value="ECO:0007669"/>
    <property type="project" value="InterPro"/>
</dbReference>
<reference evidence="3 4" key="1">
    <citation type="submission" date="2016-10" db="EMBL/GenBank/DDBJ databases">
        <authorList>
            <person name="de Groot N.N."/>
        </authorList>
    </citation>
    <scope>NUCLEOTIDE SEQUENCE [LARGE SCALE GENOMIC DNA]</scope>
    <source>
        <strain evidence="3 4">S137</strain>
    </source>
</reference>
<dbReference type="EMBL" id="FNJQ01000002">
    <property type="protein sequence ID" value="SDO85493.1"/>
    <property type="molecule type" value="Genomic_DNA"/>
</dbReference>
<dbReference type="Proteomes" id="UP000182412">
    <property type="component" value="Unassembled WGS sequence"/>
</dbReference>
<organism evidence="3 4">
    <name type="scientific">Selenomonas ruminantium</name>
    <dbReference type="NCBI Taxonomy" id="971"/>
    <lineage>
        <taxon>Bacteria</taxon>
        <taxon>Bacillati</taxon>
        <taxon>Bacillota</taxon>
        <taxon>Negativicutes</taxon>
        <taxon>Selenomonadales</taxon>
        <taxon>Selenomonadaceae</taxon>
        <taxon>Selenomonas</taxon>
    </lineage>
</organism>
<feature type="coiled-coil region" evidence="1">
    <location>
        <begin position="499"/>
        <end position="533"/>
    </location>
</feature>
<dbReference type="Gene3D" id="3.40.50.300">
    <property type="entry name" value="P-loop containing nucleotide triphosphate hydrolases"/>
    <property type="match status" value="1"/>
</dbReference>
<feature type="domain" description="Rad50/SbcC-type AAA" evidence="2">
    <location>
        <begin position="8"/>
        <end position="276"/>
    </location>
</feature>
<dbReference type="InterPro" id="IPR027417">
    <property type="entry name" value="P-loop_NTPase"/>
</dbReference>
<gene>
    <name evidence="3" type="ORF">SAMN05216366_10298</name>
</gene>
<protein>
    <submittedName>
        <fullName evidence="3">AAA domain-containing protein</fullName>
    </submittedName>
</protein>
<dbReference type="RefSeq" id="WP_074571069.1">
    <property type="nucleotide sequence ID" value="NZ_FNJQ01000002.1"/>
</dbReference>
<feature type="coiled-coil region" evidence="1">
    <location>
        <begin position="229"/>
        <end position="343"/>
    </location>
</feature>
<feature type="coiled-coil region" evidence="1">
    <location>
        <begin position="412"/>
        <end position="439"/>
    </location>
</feature>
<dbReference type="SUPFAM" id="SSF52540">
    <property type="entry name" value="P-loop containing nucleoside triphosphate hydrolases"/>
    <property type="match status" value="1"/>
</dbReference>